<evidence type="ECO:0000313" key="2">
    <source>
        <dbReference type="Proteomes" id="UP000799777"/>
    </source>
</evidence>
<sequence>MEFLINHFEEQQKKHSKHKTLLALLNTAWYLFSKYYSLIDESGAYITAALLHPERRHKWLYNQ</sequence>
<evidence type="ECO:0000313" key="1">
    <source>
        <dbReference type="EMBL" id="KAF2022439.1"/>
    </source>
</evidence>
<dbReference type="Proteomes" id="UP000799777">
    <property type="component" value="Unassembled WGS sequence"/>
</dbReference>
<organism evidence="1 2">
    <name type="scientific">Setomelanomma holmii</name>
    <dbReference type="NCBI Taxonomy" id="210430"/>
    <lineage>
        <taxon>Eukaryota</taxon>
        <taxon>Fungi</taxon>
        <taxon>Dikarya</taxon>
        <taxon>Ascomycota</taxon>
        <taxon>Pezizomycotina</taxon>
        <taxon>Dothideomycetes</taxon>
        <taxon>Pleosporomycetidae</taxon>
        <taxon>Pleosporales</taxon>
        <taxon>Pleosporineae</taxon>
        <taxon>Phaeosphaeriaceae</taxon>
        <taxon>Setomelanomma</taxon>
    </lineage>
</organism>
<gene>
    <name evidence="1" type="ORF">EK21DRAFT_83382</name>
</gene>
<reference evidence="1" key="1">
    <citation type="journal article" date="2020" name="Stud. Mycol.">
        <title>101 Dothideomycetes genomes: a test case for predicting lifestyles and emergence of pathogens.</title>
        <authorList>
            <person name="Haridas S."/>
            <person name="Albert R."/>
            <person name="Binder M."/>
            <person name="Bloem J."/>
            <person name="Labutti K."/>
            <person name="Salamov A."/>
            <person name="Andreopoulos B."/>
            <person name="Baker S."/>
            <person name="Barry K."/>
            <person name="Bills G."/>
            <person name="Bluhm B."/>
            <person name="Cannon C."/>
            <person name="Castanera R."/>
            <person name="Culley D."/>
            <person name="Daum C."/>
            <person name="Ezra D."/>
            <person name="Gonzalez J."/>
            <person name="Henrissat B."/>
            <person name="Kuo A."/>
            <person name="Liang C."/>
            <person name="Lipzen A."/>
            <person name="Lutzoni F."/>
            <person name="Magnuson J."/>
            <person name="Mondo S."/>
            <person name="Nolan M."/>
            <person name="Ohm R."/>
            <person name="Pangilinan J."/>
            <person name="Park H.-J."/>
            <person name="Ramirez L."/>
            <person name="Alfaro M."/>
            <person name="Sun H."/>
            <person name="Tritt A."/>
            <person name="Yoshinaga Y."/>
            <person name="Zwiers L.-H."/>
            <person name="Turgeon B."/>
            <person name="Goodwin S."/>
            <person name="Spatafora J."/>
            <person name="Crous P."/>
            <person name="Grigoriev I."/>
        </authorList>
    </citation>
    <scope>NUCLEOTIDE SEQUENCE</scope>
    <source>
        <strain evidence="1">CBS 110217</strain>
    </source>
</reference>
<proteinExistence type="predicted"/>
<protein>
    <submittedName>
        <fullName evidence="1">Uncharacterized protein</fullName>
    </submittedName>
</protein>
<comment type="caution">
    <text evidence="1">The sequence shown here is derived from an EMBL/GenBank/DDBJ whole genome shotgun (WGS) entry which is preliminary data.</text>
</comment>
<keyword evidence="2" id="KW-1185">Reference proteome</keyword>
<dbReference type="EMBL" id="ML978693">
    <property type="protein sequence ID" value="KAF2022439.1"/>
    <property type="molecule type" value="Genomic_DNA"/>
</dbReference>
<accession>A0A9P4LFN0</accession>
<name>A0A9P4LFN0_9PLEO</name>
<dbReference type="AlphaFoldDB" id="A0A9P4LFN0"/>
<dbReference type="OrthoDB" id="3940416at2759"/>